<evidence type="ECO:0000313" key="6">
    <source>
        <dbReference type="EMBL" id="GER91185.1"/>
    </source>
</evidence>
<feature type="transmembrane region" description="Helical" evidence="5">
    <location>
        <begin position="50"/>
        <end position="67"/>
    </location>
</feature>
<evidence type="ECO:0000313" key="7">
    <source>
        <dbReference type="Proteomes" id="UP000326912"/>
    </source>
</evidence>
<keyword evidence="2 5" id="KW-0812">Transmembrane</keyword>
<dbReference type="AlphaFoldDB" id="A0A5J4KTG4"/>
<feature type="transmembrane region" description="Helical" evidence="5">
    <location>
        <begin position="110"/>
        <end position="128"/>
    </location>
</feature>
<dbReference type="InterPro" id="IPR032808">
    <property type="entry name" value="DoxX"/>
</dbReference>
<keyword evidence="3 5" id="KW-1133">Transmembrane helix</keyword>
<protein>
    <recommendedName>
        <fullName evidence="8">DoxX family protein</fullName>
    </recommendedName>
</protein>
<comment type="caution">
    <text evidence="6">The sequence shown here is derived from an EMBL/GenBank/DDBJ whole genome shotgun (WGS) entry which is preliminary data.</text>
</comment>
<dbReference type="Pfam" id="PF13564">
    <property type="entry name" value="DoxX_2"/>
    <property type="match status" value="1"/>
</dbReference>
<feature type="transmembrane region" description="Helical" evidence="5">
    <location>
        <begin position="79"/>
        <end position="98"/>
    </location>
</feature>
<evidence type="ECO:0000256" key="3">
    <source>
        <dbReference type="ARBA" id="ARBA00022989"/>
    </source>
</evidence>
<dbReference type="PANTHER" id="PTHR36974:SF1">
    <property type="entry name" value="DOXX FAMILY MEMBRANE PROTEIN"/>
    <property type="match status" value="1"/>
</dbReference>
<comment type="subcellular location">
    <subcellularLocation>
        <location evidence="1">Membrane</location>
        <topology evidence="1">Multi-pass membrane protein</topology>
    </subcellularLocation>
</comment>
<evidence type="ECO:0000256" key="2">
    <source>
        <dbReference type="ARBA" id="ARBA00022692"/>
    </source>
</evidence>
<organism evidence="6 7">
    <name type="scientific">Dictyobacter vulcani</name>
    <dbReference type="NCBI Taxonomy" id="2607529"/>
    <lineage>
        <taxon>Bacteria</taxon>
        <taxon>Bacillati</taxon>
        <taxon>Chloroflexota</taxon>
        <taxon>Ktedonobacteria</taxon>
        <taxon>Ktedonobacterales</taxon>
        <taxon>Dictyobacteraceae</taxon>
        <taxon>Dictyobacter</taxon>
    </lineage>
</organism>
<name>A0A5J4KTG4_9CHLR</name>
<accession>A0A5J4KTG4</accession>
<keyword evidence="7" id="KW-1185">Reference proteome</keyword>
<keyword evidence="4 5" id="KW-0472">Membrane</keyword>
<dbReference type="GO" id="GO:0016020">
    <property type="term" value="C:membrane"/>
    <property type="evidence" value="ECO:0007669"/>
    <property type="project" value="UniProtKB-SubCell"/>
</dbReference>
<evidence type="ECO:0000256" key="1">
    <source>
        <dbReference type="ARBA" id="ARBA00004141"/>
    </source>
</evidence>
<feature type="transmembrane region" description="Helical" evidence="5">
    <location>
        <begin position="9"/>
        <end position="30"/>
    </location>
</feature>
<sequence length="136" mass="15386">MHSYYKPLYAIKAILRTVIGLTFVLASTFHFTASETQLKIIPPFLPFRRAALYITGALELLGGYGMLLPRFQRQASQGLAALLVAIVPANIYHAYVYFKHSKPSKARYYHYSRMPIQVLLILLTLWSGSKNNPPAK</sequence>
<proteinExistence type="predicted"/>
<gene>
    <name evidence="6" type="ORF">KDW_53470</name>
</gene>
<reference evidence="6 7" key="1">
    <citation type="submission" date="2019-10" db="EMBL/GenBank/DDBJ databases">
        <title>Dictyobacter vulcani sp. nov., within the class Ktedonobacteria, isolated from soil of volcanic Mt. Zao.</title>
        <authorList>
            <person name="Zheng Y."/>
            <person name="Wang C.M."/>
            <person name="Sakai Y."/>
            <person name="Abe K."/>
            <person name="Yokota A."/>
            <person name="Yabe S."/>
        </authorList>
    </citation>
    <scope>NUCLEOTIDE SEQUENCE [LARGE SCALE GENOMIC DNA]</scope>
    <source>
        <strain evidence="6 7">W12</strain>
    </source>
</reference>
<dbReference type="PANTHER" id="PTHR36974">
    <property type="entry name" value="MEMBRANE PROTEIN-RELATED"/>
    <property type="match status" value="1"/>
</dbReference>
<evidence type="ECO:0008006" key="8">
    <source>
        <dbReference type="Google" id="ProtNLM"/>
    </source>
</evidence>
<dbReference type="Proteomes" id="UP000326912">
    <property type="component" value="Unassembled WGS sequence"/>
</dbReference>
<evidence type="ECO:0000256" key="4">
    <source>
        <dbReference type="ARBA" id="ARBA00023136"/>
    </source>
</evidence>
<dbReference type="EMBL" id="BKZW01000003">
    <property type="protein sequence ID" value="GER91185.1"/>
    <property type="molecule type" value="Genomic_DNA"/>
</dbReference>
<evidence type="ECO:0000256" key="5">
    <source>
        <dbReference type="SAM" id="Phobius"/>
    </source>
</evidence>